<dbReference type="EMBL" id="JAAALK010000283">
    <property type="protein sequence ID" value="KAG8075357.1"/>
    <property type="molecule type" value="Genomic_DNA"/>
</dbReference>
<evidence type="ECO:0000313" key="2">
    <source>
        <dbReference type="EMBL" id="KAG8075357.1"/>
    </source>
</evidence>
<accession>A0A8J5STJ5</accession>
<comment type="caution">
    <text evidence="2">The sequence shown here is derived from an EMBL/GenBank/DDBJ whole genome shotgun (WGS) entry which is preliminary data.</text>
</comment>
<evidence type="ECO:0000313" key="3">
    <source>
        <dbReference type="Proteomes" id="UP000729402"/>
    </source>
</evidence>
<proteinExistence type="predicted"/>
<sequence>MAAYRWLPAAKGLARARGSRCQSLRGELDDEEQGKREEAKMPRLGAGREAEWQWWHVADGSRVHGMFAQTRPRFLILERYPSFQVSSSLHDFTRNMRTYKKDFQTTKIQRKD</sequence>
<dbReference type="AlphaFoldDB" id="A0A8J5STJ5"/>
<keyword evidence="3" id="KW-1185">Reference proteome</keyword>
<organism evidence="2 3">
    <name type="scientific">Zizania palustris</name>
    <name type="common">Northern wild rice</name>
    <dbReference type="NCBI Taxonomy" id="103762"/>
    <lineage>
        <taxon>Eukaryota</taxon>
        <taxon>Viridiplantae</taxon>
        <taxon>Streptophyta</taxon>
        <taxon>Embryophyta</taxon>
        <taxon>Tracheophyta</taxon>
        <taxon>Spermatophyta</taxon>
        <taxon>Magnoliopsida</taxon>
        <taxon>Liliopsida</taxon>
        <taxon>Poales</taxon>
        <taxon>Poaceae</taxon>
        <taxon>BOP clade</taxon>
        <taxon>Oryzoideae</taxon>
        <taxon>Oryzeae</taxon>
        <taxon>Zizaniinae</taxon>
        <taxon>Zizania</taxon>
    </lineage>
</organism>
<name>A0A8J5STJ5_ZIZPA</name>
<evidence type="ECO:0000256" key="1">
    <source>
        <dbReference type="SAM" id="MobiDB-lite"/>
    </source>
</evidence>
<protein>
    <submittedName>
        <fullName evidence="2">Uncharacterized protein</fullName>
    </submittedName>
</protein>
<reference evidence="2" key="1">
    <citation type="journal article" date="2021" name="bioRxiv">
        <title>Whole Genome Assembly and Annotation of Northern Wild Rice, Zizania palustris L., Supports a Whole Genome Duplication in the Zizania Genus.</title>
        <authorList>
            <person name="Haas M."/>
            <person name="Kono T."/>
            <person name="Macchietto M."/>
            <person name="Millas R."/>
            <person name="McGilp L."/>
            <person name="Shao M."/>
            <person name="Duquette J."/>
            <person name="Hirsch C.N."/>
            <person name="Kimball J."/>
        </authorList>
    </citation>
    <scope>NUCLEOTIDE SEQUENCE</scope>
    <source>
        <tissue evidence="2">Fresh leaf tissue</tissue>
    </source>
</reference>
<gene>
    <name evidence="2" type="ORF">GUJ93_ZPchr0006g44565</name>
</gene>
<dbReference type="Proteomes" id="UP000729402">
    <property type="component" value="Unassembled WGS sequence"/>
</dbReference>
<reference evidence="2" key="2">
    <citation type="submission" date="2021-02" db="EMBL/GenBank/DDBJ databases">
        <authorList>
            <person name="Kimball J.A."/>
            <person name="Haas M.W."/>
            <person name="Macchietto M."/>
            <person name="Kono T."/>
            <person name="Duquette J."/>
            <person name="Shao M."/>
        </authorList>
    </citation>
    <scope>NUCLEOTIDE SEQUENCE</scope>
    <source>
        <tissue evidence="2">Fresh leaf tissue</tissue>
    </source>
</reference>
<feature type="compositionally biased region" description="Basic and acidic residues" evidence="1">
    <location>
        <begin position="33"/>
        <end position="43"/>
    </location>
</feature>
<feature type="region of interest" description="Disordered" evidence="1">
    <location>
        <begin position="21"/>
        <end position="43"/>
    </location>
</feature>